<comment type="similarity">
    <text evidence="1">Belongs to the carotenoid/retinoid oxidoreductase family.</text>
</comment>
<gene>
    <name evidence="2" type="ORF">PACLA_8A013367</name>
</gene>
<organism evidence="2 3">
    <name type="scientific">Paramuricea clavata</name>
    <name type="common">Red gorgonian</name>
    <name type="synonym">Violescent sea-whip</name>
    <dbReference type="NCBI Taxonomy" id="317549"/>
    <lineage>
        <taxon>Eukaryota</taxon>
        <taxon>Metazoa</taxon>
        <taxon>Cnidaria</taxon>
        <taxon>Anthozoa</taxon>
        <taxon>Octocorallia</taxon>
        <taxon>Malacalcyonacea</taxon>
        <taxon>Plexauridae</taxon>
        <taxon>Paramuricea</taxon>
    </lineage>
</organism>
<name>A0A6S7FQX7_PARCT</name>
<dbReference type="PANTHER" id="PTHR10668:SF103">
    <property type="entry name" value="PYRIDINE NUCLEOTIDE-DISULFIDE OXIDOREDUCTASE DOMAIN-CONTAINING PROTEIN 2"/>
    <property type="match status" value="1"/>
</dbReference>
<dbReference type="AlphaFoldDB" id="A0A6S7FQX7"/>
<dbReference type="OrthoDB" id="7777654at2759"/>
<dbReference type="Proteomes" id="UP001152795">
    <property type="component" value="Unassembled WGS sequence"/>
</dbReference>
<protein>
    <submittedName>
        <fullName evidence="2">Pyridine nucleotide-disulfide oxidoreductase domain-containing 2, partial</fullName>
    </submittedName>
</protein>
<accession>A0A6S7FQX7</accession>
<sequence length="125" mass="13539">MKQCVCSAEYLVVVVSTWSNTRSFLFLVFDSIEEYAPGFKSSVVGRDILTPPDLEKTFGLTGGNIFHGAMSLDQLYFARPVQALSNYRTPVKGLYLCGSGTHPGGGVMGASGRNAANIVLRDRNK</sequence>
<keyword evidence="3" id="KW-1185">Reference proteome</keyword>
<reference evidence="2" key="1">
    <citation type="submission" date="2020-04" db="EMBL/GenBank/DDBJ databases">
        <authorList>
            <person name="Alioto T."/>
            <person name="Alioto T."/>
            <person name="Gomez Garrido J."/>
        </authorList>
    </citation>
    <scope>NUCLEOTIDE SEQUENCE</scope>
    <source>
        <strain evidence="2">A484AB</strain>
    </source>
</reference>
<proteinExistence type="inferred from homology"/>
<dbReference type="EMBL" id="CACRXK020000031">
    <property type="protein sequence ID" value="CAB3977130.1"/>
    <property type="molecule type" value="Genomic_DNA"/>
</dbReference>
<dbReference type="SUPFAM" id="SSF51905">
    <property type="entry name" value="FAD/NAD(P)-binding domain"/>
    <property type="match status" value="1"/>
</dbReference>
<dbReference type="PANTHER" id="PTHR10668">
    <property type="entry name" value="PHYTOENE DEHYDROGENASE"/>
    <property type="match status" value="1"/>
</dbReference>
<evidence type="ECO:0000313" key="2">
    <source>
        <dbReference type="EMBL" id="CAB3977130.1"/>
    </source>
</evidence>
<dbReference type="InterPro" id="IPR036188">
    <property type="entry name" value="FAD/NAD-bd_sf"/>
</dbReference>
<comment type="caution">
    <text evidence="2">The sequence shown here is derived from an EMBL/GenBank/DDBJ whole genome shotgun (WGS) entry which is preliminary data.</text>
</comment>
<evidence type="ECO:0000313" key="3">
    <source>
        <dbReference type="Proteomes" id="UP001152795"/>
    </source>
</evidence>
<evidence type="ECO:0000256" key="1">
    <source>
        <dbReference type="ARBA" id="ARBA00006046"/>
    </source>
</evidence>